<keyword evidence="1" id="KW-1133">Transmembrane helix</keyword>
<name>A0A4R5NCH3_9LACO</name>
<evidence type="ECO:0000313" key="3">
    <source>
        <dbReference type="Proteomes" id="UP000295257"/>
    </source>
</evidence>
<dbReference type="Proteomes" id="UP000295257">
    <property type="component" value="Unassembled WGS sequence"/>
</dbReference>
<evidence type="ECO:0000256" key="1">
    <source>
        <dbReference type="SAM" id="Phobius"/>
    </source>
</evidence>
<keyword evidence="1" id="KW-0472">Membrane</keyword>
<gene>
    <name evidence="2" type="ORF">C5L30_001965</name>
</gene>
<sequence>MRKFTSLLTMALWALVVAFIIKNTSIEHSPNNFNLSISIHQDSFGYLLVSTLLVTVFNYIYYHLIRTRK</sequence>
<keyword evidence="1" id="KW-0812">Transmembrane</keyword>
<evidence type="ECO:0000313" key="2">
    <source>
        <dbReference type="EMBL" id="TDG69832.1"/>
    </source>
</evidence>
<proteinExistence type="predicted"/>
<accession>A0A4R5NCH3</accession>
<protein>
    <submittedName>
        <fullName evidence="2">Uncharacterized protein</fullName>
    </submittedName>
</protein>
<feature type="transmembrane region" description="Helical" evidence="1">
    <location>
        <begin position="44"/>
        <end position="62"/>
    </location>
</feature>
<reference evidence="2 3" key="1">
    <citation type="journal article" date="2019" name="Appl. Microbiol. Biotechnol.">
        <title>Uncovering carbohydrate metabolism through a genotype-phenotype association study of 56 lactic acid bacteria genomes.</title>
        <authorList>
            <person name="Buron-Moles G."/>
            <person name="Chailyan A."/>
            <person name="Dolejs I."/>
            <person name="Forster J."/>
            <person name="Miks M.H."/>
        </authorList>
    </citation>
    <scope>NUCLEOTIDE SEQUENCE [LARGE SCALE GENOMIC DNA]</scope>
    <source>
        <strain evidence="2 3">ATCC 29644</strain>
    </source>
</reference>
<comment type="caution">
    <text evidence="2">The sequence shown here is derived from an EMBL/GenBank/DDBJ whole genome shotgun (WGS) entry which is preliminary data.</text>
</comment>
<organism evidence="2 3">
    <name type="scientific">Companilactobacillus farciminis</name>
    <dbReference type="NCBI Taxonomy" id="1612"/>
    <lineage>
        <taxon>Bacteria</taxon>
        <taxon>Bacillati</taxon>
        <taxon>Bacillota</taxon>
        <taxon>Bacilli</taxon>
        <taxon>Lactobacillales</taxon>
        <taxon>Lactobacillaceae</taxon>
        <taxon>Companilactobacillus</taxon>
    </lineage>
</organism>
<dbReference type="AlphaFoldDB" id="A0A4R5NCH3"/>
<dbReference type="EMBL" id="PUFN01000029">
    <property type="protein sequence ID" value="TDG69832.1"/>
    <property type="molecule type" value="Genomic_DNA"/>
</dbReference>
<keyword evidence="3" id="KW-1185">Reference proteome</keyword>